<evidence type="ECO:0000256" key="3">
    <source>
        <dbReference type="ARBA" id="ARBA00001946"/>
    </source>
</evidence>
<keyword evidence="9 24" id="KW-0812">Transmembrane</keyword>
<keyword evidence="28" id="KW-1185">Reference proteome</keyword>
<evidence type="ECO:0000256" key="21">
    <source>
        <dbReference type="ARBA" id="ARBA00040454"/>
    </source>
</evidence>
<keyword evidence="8" id="KW-0808">Transferase</keyword>
<gene>
    <name evidence="27" type="ORF">HDA32_001470</name>
</gene>
<keyword evidence="13" id="KW-0067">ATP-binding</keyword>
<feature type="transmembrane region" description="Helical" evidence="24">
    <location>
        <begin position="141"/>
        <end position="162"/>
    </location>
</feature>
<keyword evidence="15" id="KW-0904">Protein phosphatase</keyword>
<keyword evidence="14" id="KW-0460">Magnesium</keyword>
<evidence type="ECO:0000256" key="19">
    <source>
        <dbReference type="ARBA" id="ARBA00023026"/>
    </source>
</evidence>
<sequence length="434" mass="45490">MRRRLTILVGATTSLVLVAFLVPLALLVQTVAYDQALNSASLEARTLSVVAATGDEASLRATVQRTNSGEPFPVTVFLPGGRVIGEPAPESAAVRLARSGRTFNAELPDGGVEVLFSVGAPDGTSVTRVLVSEEQLRSGVYRAWLILALMGVALLLISLAVANRLARSLVRSIDELAGASHRLAEGDLSAQARPDGPPEINAVAATLNTLAARISDLLVGERERVADLSHRVRTPLTALKLDAESVRDPEERERLETSIAALERAVTQSINDARRPAEDGGRCDATRVVRDRVEFWTVLAEDQERRLDAELPDRPLAVGVAGDELESAVDALLGNVFAHTPEGTAFSVRLRAADGGGAVLVVEDEGPGLSRSPQRGESGAGSTGLGLDIARRAAEGSGGSFAADSPVGARITLRLGPAGDPRQAVTARRAPGAF</sequence>
<dbReference type="GO" id="GO:0005524">
    <property type="term" value="F:ATP binding"/>
    <property type="evidence" value="ECO:0007669"/>
    <property type="project" value="UniProtKB-KW"/>
</dbReference>
<keyword evidence="6" id="KW-1003">Cell membrane</keyword>
<dbReference type="RefSeq" id="WP_179642468.1">
    <property type="nucleotide sequence ID" value="NZ_BAAAYY010000022.1"/>
</dbReference>
<dbReference type="InterPro" id="IPR003594">
    <property type="entry name" value="HATPase_dom"/>
</dbReference>
<dbReference type="Gene3D" id="3.30.565.10">
    <property type="entry name" value="Histidine kinase-like ATPase, C-terminal domain"/>
    <property type="match status" value="1"/>
</dbReference>
<evidence type="ECO:0000256" key="8">
    <source>
        <dbReference type="ARBA" id="ARBA00022679"/>
    </source>
</evidence>
<dbReference type="InterPro" id="IPR005467">
    <property type="entry name" value="His_kinase_dom"/>
</dbReference>
<evidence type="ECO:0000256" key="23">
    <source>
        <dbReference type="SAM" id="MobiDB-lite"/>
    </source>
</evidence>
<evidence type="ECO:0000259" key="26">
    <source>
        <dbReference type="PROSITE" id="PS50885"/>
    </source>
</evidence>
<dbReference type="InterPro" id="IPR050980">
    <property type="entry name" value="2C_sensor_his_kinase"/>
</dbReference>
<evidence type="ECO:0000256" key="14">
    <source>
        <dbReference type="ARBA" id="ARBA00022842"/>
    </source>
</evidence>
<evidence type="ECO:0000256" key="17">
    <source>
        <dbReference type="ARBA" id="ARBA00023012"/>
    </source>
</evidence>
<accession>A0A852TWW2</accession>
<reference evidence="27 28" key="1">
    <citation type="submission" date="2020-07" db="EMBL/GenBank/DDBJ databases">
        <title>Sequencing the genomes of 1000 actinobacteria strains.</title>
        <authorList>
            <person name="Klenk H.-P."/>
        </authorList>
    </citation>
    <scope>NUCLEOTIDE SEQUENCE [LARGE SCALE GENOMIC DNA]</scope>
    <source>
        <strain evidence="27 28">CXB654</strain>
    </source>
</reference>
<evidence type="ECO:0000256" key="2">
    <source>
        <dbReference type="ARBA" id="ARBA00001936"/>
    </source>
</evidence>
<protein>
    <recommendedName>
        <fullName evidence="21">Signal transduction histidine-protein kinase/phosphatase MprB</fullName>
        <ecNumber evidence="5">2.7.13.3</ecNumber>
    </recommendedName>
    <alternativeName>
        <fullName evidence="22">Mycobacterial persistence regulator B</fullName>
    </alternativeName>
</protein>
<dbReference type="Proteomes" id="UP000589036">
    <property type="component" value="Unassembled WGS sequence"/>
</dbReference>
<dbReference type="PANTHER" id="PTHR44936">
    <property type="entry name" value="SENSOR PROTEIN CREC"/>
    <property type="match status" value="1"/>
</dbReference>
<dbReference type="PROSITE" id="PS50885">
    <property type="entry name" value="HAMP"/>
    <property type="match status" value="1"/>
</dbReference>
<keyword evidence="7" id="KW-0597">Phosphoprotein</keyword>
<evidence type="ECO:0000256" key="13">
    <source>
        <dbReference type="ARBA" id="ARBA00022840"/>
    </source>
</evidence>
<dbReference type="SUPFAM" id="SSF158472">
    <property type="entry name" value="HAMP domain-like"/>
    <property type="match status" value="1"/>
</dbReference>
<evidence type="ECO:0000256" key="10">
    <source>
        <dbReference type="ARBA" id="ARBA00022741"/>
    </source>
</evidence>
<dbReference type="InterPro" id="IPR003660">
    <property type="entry name" value="HAMP_dom"/>
</dbReference>
<keyword evidence="10" id="KW-0547">Nucleotide-binding</keyword>
<evidence type="ECO:0000256" key="16">
    <source>
        <dbReference type="ARBA" id="ARBA00022989"/>
    </source>
</evidence>
<evidence type="ECO:0000256" key="20">
    <source>
        <dbReference type="ARBA" id="ARBA00023211"/>
    </source>
</evidence>
<dbReference type="AlphaFoldDB" id="A0A852TWW2"/>
<evidence type="ECO:0000256" key="6">
    <source>
        <dbReference type="ARBA" id="ARBA00022475"/>
    </source>
</evidence>
<proteinExistence type="predicted"/>
<evidence type="ECO:0000256" key="18">
    <source>
        <dbReference type="ARBA" id="ARBA00023016"/>
    </source>
</evidence>
<comment type="catalytic activity">
    <reaction evidence="1">
        <text>ATP + protein L-histidine = ADP + protein N-phospho-L-histidine.</text>
        <dbReference type="EC" id="2.7.13.3"/>
    </reaction>
</comment>
<dbReference type="PROSITE" id="PS50109">
    <property type="entry name" value="HIS_KIN"/>
    <property type="match status" value="1"/>
</dbReference>
<dbReference type="Pfam" id="PF02518">
    <property type="entry name" value="HATPase_c"/>
    <property type="match status" value="1"/>
</dbReference>
<evidence type="ECO:0000313" key="28">
    <source>
        <dbReference type="Proteomes" id="UP000589036"/>
    </source>
</evidence>
<dbReference type="SUPFAM" id="SSF47384">
    <property type="entry name" value="Homodimeric domain of signal transducing histidine kinase"/>
    <property type="match status" value="1"/>
</dbReference>
<dbReference type="CDD" id="cd00082">
    <property type="entry name" value="HisKA"/>
    <property type="match status" value="1"/>
</dbReference>
<dbReference type="InterPro" id="IPR003661">
    <property type="entry name" value="HisK_dim/P_dom"/>
</dbReference>
<feature type="domain" description="HAMP" evidence="26">
    <location>
        <begin position="167"/>
        <end position="219"/>
    </location>
</feature>
<comment type="cofactor">
    <cofactor evidence="3">
        <name>Mg(2+)</name>
        <dbReference type="ChEBI" id="CHEBI:18420"/>
    </cofactor>
</comment>
<dbReference type="SUPFAM" id="SSF55874">
    <property type="entry name" value="ATPase domain of HSP90 chaperone/DNA topoisomerase II/histidine kinase"/>
    <property type="match status" value="1"/>
</dbReference>
<evidence type="ECO:0000313" key="27">
    <source>
        <dbReference type="EMBL" id="NYE46350.1"/>
    </source>
</evidence>
<dbReference type="CDD" id="cd06225">
    <property type="entry name" value="HAMP"/>
    <property type="match status" value="1"/>
</dbReference>
<dbReference type="Pfam" id="PF00672">
    <property type="entry name" value="HAMP"/>
    <property type="match status" value="1"/>
</dbReference>
<keyword evidence="19" id="KW-0843">Virulence</keyword>
<dbReference type="PRINTS" id="PR00344">
    <property type="entry name" value="BCTRLSENSOR"/>
</dbReference>
<evidence type="ECO:0000256" key="9">
    <source>
        <dbReference type="ARBA" id="ARBA00022692"/>
    </source>
</evidence>
<feature type="region of interest" description="Disordered" evidence="23">
    <location>
        <begin position="365"/>
        <end position="384"/>
    </location>
</feature>
<dbReference type="GO" id="GO:0000155">
    <property type="term" value="F:phosphorelay sensor kinase activity"/>
    <property type="evidence" value="ECO:0007669"/>
    <property type="project" value="InterPro"/>
</dbReference>
<keyword evidence="20" id="KW-0464">Manganese</keyword>
<dbReference type="InterPro" id="IPR036097">
    <property type="entry name" value="HisK_dim/P_sf"/>
</dbReference>
<dbReference type="InterPro" id="IPR036890">
    <property type="entry name" value="HATPase_C_sf"/>
</dbReference>
<keyword evidence="17" id="KW-0902">Two-component regulatory system</keyword>
<dbReference type="EC" id="2.7.13.3" evidence="5"/>
<dbReference type="GO" id="GO:0004721">
    <property type="term" value="F:phosphoprotein phosphatase activity"/>
    <property type="evidence" value="ECO:0007669"/>
    <property type="project" value="UniProtKB-KW"/>
</dbReference>
<evidence type="ECO:0000256" key="22">
    <source>
        <dbReference type="ARBA" id="ARBA00041776"/>
    </source>
</evidence>
<dbReference type="InterPro" id="IPR004358">
    <property type="entry name" value="Sig_transdc_His_kin-like_C"/>
</dbReference>
<dbReference type="EMBL" id="JACCCC010000001">
    <property type="protein sequence ID" value="NYE46350.1"/>
    <property type="molecule type" value="Genomic_DNA"/>
</dbReference>
<feature type="domain" description="Histidine kinase" evidence="25">
    <location>
        <begin position="227"/>
        <end position="419"/>
    </location>
</feature>
<evidence type="ECO:0000256" key="12">
    <source>
        <dbReference type="ARBA" id="ARBA00022801"/>
    </source>
</evidence>
<organism evidence="27 28">
    <name type="scientific">Spinactinospora alkalitolerans</name>
    <dbReference type="NCBI Taxonomy" id="687207"/>
    <lineage>
        <taxon>Bacteria</taxon>
        <taxon>Bacillati</taxon>
        <taxon>Actinomycetota</taxon>
        <taxon>Actinomycetes</taxon>
        <taxon>Streptosporangiales</taxon>
        <taxon>Nocardiopsidaceae</taxon>
        <taxon>Spinactinospora</taxon>
    </lineage>
</organism>
<comment type="cofactor">
    <cofactor evidence="2">
        <name>Mn(2+)</name>
        <dbReference type="ChEBI" id="CHEBI:29035"/>
    </cofactor>
</comment>
<keyword evidence="24" id="KW-0472">Membrane</keyword>
<evidence type="ECO:0000256" key="15">
    <source>
        <dbReference type="ARBA" id="ARBA00022912"/>
    </source>
</evidence>
<evidence type="ECO:0000256" key="5">
    <source>
        <dbReference type="ARBA" id="ARBA00012438"/>
    </source>
</evidence>
<comment type="subcellular location">
    <subcellularLocation>
        <location evidence="4">Cell membrane</location>
        <topology evidence="4">Multi-pass membrane protein</topology>
    </subcellularLocation>
</comment>
<comment type="caution">
    <text evidence="27">The sequence shown here is derived from an EMBL/GenBank/DDBJ whole genome shotgun (WGS) entry which is preliminary data.</text>
</comment>
<evidence type="ECO:0000256" key="7">
    <source>
        <dbReference type="ARBA" id="ARBA00022553"/>
    </source>
</evidence>
<evidence type="ECO:0000256" key="4">
    <source>
        <dbReference type="ARBA" id="ARBA00004651"/>
    </source>
</evidence>
<keyword evidence="12" id="KW-0378">Hydrolase</keyword>
<evidence type="ECO:0000256" key="24">
    <source>
        <dbReference type="SAM" id="Phobius"/>
    </source>
</evidence>
<dbReference type="GO" id="GO:0005886">
    <property type="term" value="C:plasma membrane"/>
    <property type="evidence" value="ECO:0007669"/>
    <property type="project" value="UniProtKB-SubCell"/>
</dbReference>
<keyword evidence="11 27" id="KW-0418">Kinase</keyword>
<evidence type="ECO:0000259" key="25">
    <source>
        <dbReference type="PROSITE" id="PS50109"/>
    </source>
</evidence>
<dbReference type="SMART" id="SM00304">
    <property type="entry name" value="HAMP"/>
    <property type="match status" value="1"/>
</dbReference>
<dbReference type="Pfam" id="PF00512">
    <property type="entry name" value="HisKA"/>
    <property type="match status" value="1"/>
</dbReference>
<evidence type="ECO:0000256" key="1">
    <source>
        <dbReference type="ARBA" id="ARBA00000085"/>
    </source>
</evidence>
<evidence type="ECO:0000256" key="11">
    <source>
        <dbReference type="ARBA" id="ARBA00022777"/>
    </source>
</evidence>
<dbReference type="SMART" id="SM00387">
    <property type="entry name" value="HATPase_c"/>
    <property type="match status" value="1"/>
</dbReference>
<name>A0A852TWW2_9ACTN</name>
<feature type="region of interest" description="Disordered" evidence="23">
    <location>
        <begin position="414"/>
        <end position="434"/>
    </location>
</feature>
<keyword evidence="18" id="KW-0346">Stress response</keyword>
<keyword evidence="16 24" id="KW-1133">Transmembrane helix</keyword>
<dbReference type="PANTHER" id="PTHR44936:SF9">
    <property type="entry name" value="SENSOR PROTEIN CREC"/>
    <property type="match status" value="1"/>
</dbReference>
<dbReference type="Gene3D" id="1.10.287.130">
    <property type="match status" value="1"/>
</dbReference>